<accession>D7VSC9</accession>
<dbReference type="EMBL" id="ACHA02000012">
    <property type="protein sequence ID" value="EFK56680.1"/>
    <property type="molecule type" value="Genomic_DNA"/>
</dbReference>
<comment type="caution">
    <text evidence="2">The sequence shown here is derived from an EMBL/GenBank/DDBJ whole genome shotgun (WGS) entry which is preliminary data.</text>
</comment>
<gene>
    <name evidence="2" type="ORF">HMPREF0766_13883</name>
</gene>
<keyword evidence="1" id="KW-0812">Transmembrane</keyword>
<evidence type="ECO:0000313" key="2">
    <source>
        <dbReference type="EMBL" id="EFK56680.1"/>
    </source>
</evidence>
<dbReference type="GeneID" id="95430915"/>
<keyword evidence="3" id="KW-1185">Reference proteome</keyword>
<feature type="transmembrane region" description="Helical" evidence="1">
    <location>
        <begin position="12"/>
        <end position="30"/>
    </location>
</feature>
<name>D7VSC9_SPHSI</name>
<evidence type="ECO:0000256" key="1">
    <source>
        <dbReference type="SAM" id="Phobius"/>
    </source>
</evidence>
<dbReference type="HOGENOM" id="CLU_1915761_0_0_10"/>
<reference evidence="2" key="1">
    <citation type="submission" date="2010-07" db="EMBL/GenBank/DDBJ databases">
        <authorList>
            <person name="Muzny D."/>
            <person name="Qin X."/>
            <person name="Buhay C."/>
            <person name="Dugan-Rocha S."/>
            <person name="Ding Y."/>
            <person name="Chen G."/>
            <person name="Hawes A."/>
            <person name="Holder M."/>
            <person name="Jhangiani S."/>
            <person name="Johnson A."/>
            <person name="Khan Z."/>
            <person name="Li Z."/>
            <person name="Liu W."/>
            <person name="Liu X."/>
            <person name="Perez L."/>
            <person name="Shen H."/>
            <person name="Wang Q."/>
            <person name="Watt J."/>
            <person name="Xi L."/>
            <person name="Xin Y."/>
            <person name="Zhou J."/>
            <person name="Deng J."/>
            <person name="Jiang H."/>
            <person name="Liu Y."/>
            <person name="Qu J."/>
            <person name="Song X.-Z."/>
            <person name="Zhang L."/>
            <person name="Villasana D."/>
            <person name="Johnson A."/>
            <person name="Liu J."/>
            <person name="Liyanage D."/>
            <person name="Lorensuhewa L."/>
            <person name="Robinson T."/>
            <person name="Song A."/>
            <person name="Song B.-B."/>
            <person name="Dinh H."/>
            <person name="Thornton R."/>
            <person name="Coyle M."/>
            <person name="Francisco L."/>
            <person name="Jackson L."/>
            <person name="Javaid M."/>
            <person name="Korchina V."/>
            <person name="Kovar C."/>
            <person name="Mata R."/>
            <person name="Mathew T."/>
            <person name="Ngo R."/>
            <person name="Nguyen L."/>
            <person name="Nguyen N."/>
            <person name="Okwuonu G."/>
            <person name="Ongeri F."/>
            <person name="Pham C."/>
            <person name="Simmons D."/>
            <person name="Wilczek-Boney K."/>
            <person name="Hale W."/>
            <person name="Jakkamsetti A."/>
            <person name="Pham P."/>
            <person name="Ruth R."/>
            <person name="San Lucas F."/>
            <person name="Warren J."/>
            <person name="Zhang J."/>
            <person name="Zhao Z."/>
            <person name="Zhou C."/>
            <person name="Zhu D."/>
            <person name="Lee S."/>
            <person name="Bess C."/>
            <person name="Blankenburg K."/>
            <person name="Forbes L."/>
            <person name="Fu Q."/>
            <person name="Gubbala S."/>
            <person name="Hirani K."/>
            <person name="Jayaseelan J.C."/>
            <person name="Lara F."/>
            <person name="Munidasa M."/>
            <person name="Palculict T."/>
            <person name="Patil S."/>
            <person name="Pu L.-L."/>
            <person name="Saada N."/>
            <person name="Tang L."/>
            <person name="Weissenberger G."/>
            <person name="Zhu Y."/>
            <person name="Hemphill L."/>
            <person name="Shang Y."/>
            <person name="Youmans B."/>
            <person name="Ayvaz T."/>
            <person name="Ross M."/>
            <person name="Santibanez J."/>
            <person name="Aqrawi P."/>
            <person name="Gross S."/>
            <person name="Joshi V."/>
            <person name="Fowler G."/>
            <person name="Nazareth L."/>
            <person name="Reid J."/>
            <person name="Worley K."/>
            <person name="Petrosino J."/>
            <person name="Highlander S."/>
            <person name="Gibbs R."/>
        </authorList>
    </citation>
    <scope>NUCLEOTIDE SEQUENCE [LARGE SCALE GENOMIC DNA]</scope>
    <source>
        <strain evidence="2">ATCC 33861</strain>
    </source>
</reference>
<dbReference type="Proteomes" id="UP000006258">
    <property type="component" value="Unassembled WGS sequence"/>
</dbReference>
<evidence type="ECO:0000313" key="3">
    <source>
        <dbReference type="Proteomes" id="UP000006258"/>
    </source>
</evidence>
<protein>
    <submittedName>
        <fullName evidence="2">Uncharacterized protein</fullName>
    </submittedName>
</protein>
<proteinExistence type="predicted"/>
<sequence length="150" mass="17070">MNNGSIKLLQACLLICTVMILTIMQGYWALWEYRTAPSSSCLDCSFFPDLMISSLLPLLAMAVIHLAFVWIKPRLIIKAGTVALTLILCWYLIDTAIFDEREASWSTYTELWSVSLYMCALQIITFGLIAAGVYYKLYSKKTPVKKTYEE</sequence>
<dbReference type="STRING" id="525373.HMPREF0766_13883"/>
<feature type="transmembrane region" description="Helical" evidence="1">
    <location>
        <begin position="50"/>
        <end position="68"/>
    </location>
</feature>
<keyword evidence="1" id="KW-1133">Transmembrane helix</keyword>
<organism evidence="2 3">
    <name type="scientific">Sphingobacterium spiritivorum ATCC 33861</name>
    <dbReference type="NCBI Taxonomy" id="525373"/>
    <lineage>
        <taxon>Bacteria</taxon>
        <taxon>Pseudomonadati</taxon>
        <taxon>Bacteroidota</taxon>
        <taxon>Sphingobacteriia</taxon>
        <taxon>Sphingobacteriales</taxon>
        <taxon>Sphingobacteriaceae</taxon>
        <taxon>Sphingobacterium</taxon>
    </lineage>
</organism>
<feature type="transmembrane region" description="Helical" evidence="1">
    <location>
        <begin position="75"/>
        <end position="93"/>
    </location>
</feature>
<keyword evidence="1" id="KW-0472">Membrane</keyword>
<dbReference type="AlphaFoldDB" id="D7VSC9"/>
<dbReference type="eggNOG" id="ENOG5033H5E">
    <property type="taxonomic scope" value="Bacteria"/>
</dbReference>
<feature type="transmembrane region" description="Helical" evidence="1">
    <location>
        <begin position="113"/>
        <end position="135"/>
    </location>
</feature>
<dbReference type="RefSeq" id="WP_002995497.1">
    <property type="nucleotide sequence ID" value="NZ_GL379770.1"/>
</dbReference>